<feature type="region of interest" description="Disordered" evidence="1">
    <location>
        <begin position="1"/>
        <end position="59"/>
    </location>
</feature>
<accession>A0ABR2IS64</accession>
<feature type="compositionally biased region" description="Low complexity" evidence="1">
    <location>
        <begin position="10"/>
        <end position="29"/>
    </location>
</feature>
<dbReference type="Proteomes" id="UP001390339">
    <property type="component" value="Unassembled WGS sequence"/>
</dbReference>
<dbReference type="InterPro" id="IPR053178">
    <property type="entry name" value="Osmoadaptation_assoc"/>
</dbReference>
<sequence>MKFVINGCHSTSGGYDSASSTSSSKSDVSTPRDDGDSRILPSPPRSMKRQPKPIWNRTTHEDVGSFHKMRLPKAPKPCNISPAPADRLAAELIWCLDATPGTGHDLRLWGVSLELMPPLLGQSAALQHATKLLVTSWSNMQRGLAICTWLDAQLYDAALRSLQQALEKAFKDPTSQLATTTLAAQTILQKLEIVCNENSVTYQSNHAAGLSAVISTGGYSQGFTELGLHLIFESFFTVLMSDVRCGKDSVFAEPAWSAALHKALDNTPLKPKLLSRFYRFWIEVAIWPTLVRQLRQLQEAPADTMLAAEVALRATALLEYLDGLDKSVFAKAVELGSIVELDNNYTSGNQSCDSSGYEGCLTHTSYEFANYNLASFFRAHAFFTLVTMRIQHCANSFITGPYHYTVRAGAGKEEGETHNQEQQQQYQILDYSRRLWQVYPYMRRRQPLELGGALHLVVAFESGDARQKSLTCVFLRDREPDPSGLPPPFVVGDSPLDGEESTASIVAEAMALSGRSFVTQQQHINNDELINWEAELQSMYSIDLDSELLSWNLHGSVMS</sequence>
<comment type="caution">
    <text evidence="2">The sequence shown here is derived from an EMBL/GenBank/DDBJ whole genome shotgun (WGS) entry which is preliminary data.</text>
</comment>
<dbReference type="PANTHER" id="PTHR38111">
    <property type="entry name" value="ZN(2)-C6 FUNGAL-TYPE DOMAIN-CONTAINING PROTEIN-RELATED"/>
    <property type="match status" value="1"/>
</dbReference>
<organism evidence="2 3">
    <name type="scientific">Apiospora arundinis</name>
    <dbReference type="NCBI Taxonomy" id="335852"/>
    <lineage>
        <taxon>Eukaryota</taxon>
        <taxon>Fungi</taxon>
        <taxon>Dikarya</taxon>
        <taxon>Ascomycota</taxon>
        <taxon>Pezizomycotina</taxon>
        <taxon>Sordariomycetes</taxon>
        <taxon>Xylariomycetidae</taxon>
        <taxon>Amphisphaeriales</taxon>
        <taxon>Apiosporaceae</taxon>
        <taxon>Apiospora</taxon>
    </lineage>
</organism>
<evidence type="ECO:0000256" key="1">
    <source>
        <dbReference type="SAM" id="MobiDB-lite"/>
    </source>
</evidence>
<evidence type="ECO:0000313" key="2">
    <source>
        <dbReference type="EMBL" id="KAK8867406.1"/>
    </source>
</evidence>
<evidence type="ECO:0000313" key="3">
    <source>
        <dbReference type="Proteomes" id="UP001390339"/>
    </source>
</evidence>
<name>A0ABR2IS64_9PEZI</name>
<dbReference type="PANTHER" id="PTHR38111:SF11">
    <property type="entry name" value="TRANSCRIPTION FACTOR DOMAIN-CONTAINING PROTEIN-RELATED"/>
    <property type="match status" value="1"/>
</dbReference>
<proteinExistence type="predicted"/>
<protein>
    <submittedName>
        <fullName evidence="2">Uncharacterized protein</fullName>
    </submittedName>
</protein>
<gene>
    <name evidence="2" type="ORF">PGQ11_005984</name>
</gene>
<dbReference type="EMBL" id="JAPCWZ010000004">
    <property type="protein sequence ID" value="KAK8867406.1"/>
    <property type="molecule type" value="Genomic_DNA"/>
</dbReference>
<keyword evidence="3" id="KW-1185">Reference proteome</keyword>
<reference evidence="2 3" key="1">
    <citation type="journal article" date="2024" name="IMA Fungus">
        <title>Apiospora arundinis, a panoply of carbohydrate-active enzymes and secondary metabolites.</title>
        <authorList>
            <person name="Sorensen T."/>
            <person name="Petersen C."/>
            <person name="Muurmann A.T."/>
            <person name="Christiansen J.V."/>
            <person name="Brundto M.L."/>
            <person name="Overgaard C.K."/>
            <person name="Boysen A.T."/>
            <person name="Wollenberg R.D."/>
            <person name="Larsen T.O."/>
            <person name="Sorensen J.L."/>
            <person name="Nielsen K.L."/>
            <person name="Sondergaard T.E."/>
        </authorList>
    </citation>
    <scope>NUCLEOTIDE SEQUENCE [LARGE SCALE GENOMIC DNA]</scope>
    <source>
        <strain evidence="2 3">AAU 773</strain>
    </source>
</reference>